<evidence type="ECO:0000313" key="2">
    <source>
        <dbReference type="Proteomes" id="UP000199361"/>
    </source>
</evidence>
<dbReference type="Proteomes" id="UP000199361">
    <property type="component" value="Unassembled WGS sequence"/>
</dbReference>
<sequence length="187" mass="20219">MSPARPAHEQPGAVPSSVPHDAFGGIILDTTGLDPDTITWEKPKPFPALLRLHHTHGLRGTARYVLWKDVHGPATYPMFADDLPRTIRGTVIDHGVAAALEHGALVAATWVPITRRGQYGIALKGFHEQEPAAPETPPASPADEAAARYIDREHAVRLILATLGHDGEDDVPPGLADLIHHIREDQP</sequence>
<gene>
    <name evidence="1" type="ORF">SAMN05421811_12730</name>
</gene>
<reference evidence="1 2" key="1">
    <citation type="submission" date="2016-10" db="EMBL/GenBank/DDBJ databases">
        <authorList>
            <person name="de Groot N.N."/>
        </authorList>
    </citation>
    <scope>NUCLEOTIDE SEQUENCE [LARGE SCALE GENOMIC DNA]</scope>
    <source>
        <strain evidence="1 2">CGMCC 4.5598</strain>
    </source>
</reference>
<dbReference type="STRING" id="568860.SAMN05421811_12730"/>
<dbReference type="AlphaFoldDB" id="A0A1I0LTG9"/>
<proteinExistence type="predicted"/>
<dbReference type="EMBL" id="FOHX01000027">
    <property type="protein sequence ID" value="SEU46422.1"/>
    <property type="molecule type" value="Genomic_DNA"/>
</dbReference>
<dbReference type="OrthoDB" id="9841460at2"/>
<dbReference type="RefSeq" id="WP_091094004.1">
    <property type="nucleotide sequence ID" value="NZ_FOHX01000027.1"/>
</dbReference>
<accession>A0A1I0LTG9</accession>
<protein>
    <submittedName>
        <fullName evidence="1">Uncharacterized protein</fullName>
    </submittedName>
</protein>
<name>A0A1I0LTG9_9ACTN</name>
<keyword evidence="2" id="KW-1185">Reference proteome</keyword>
<evidence type="ECO:0000313" key="1">
    <source>
        <dbReference type="EMBL" id="SEU46422.1"/>
    </source>
</evidence>
<organism evidence="1 2">
    <name type="scientific">Nonomuraea wenchangensis</name>
    <dbReference type="NCBI Taxonomy" id="568860"/>
    <lineage>
        <taxon>Bacteria</taxon>
        <taxon>Bacillati</taxon>
        <taxon>Actinomycetota</taxon>
        <taxon>Actinomycetes</taxon>
        <taxon>Streptosporangiales</taxon>
        <taxon>Streptosporangiaceae</taxon>
        <taxon>Nonomuraea</taxon>
    </lineage>
</organism>